<dbReference type="GO" id="GO:0005506">
    <property type="term" value="F:iron ion binding"/>
    <property type="evidence" value="ECO:0007669"/>
    <property type="project" value="InterPro"/>
</dbReference>
<organism evidence="15 16">
    <name type="scientific">Fibroporia radiculosa</name>
    <dbReference type="NCBI Taxonomy" id="599839"/>
    <lineage>
        <taxon>Eukaryota</taxon>
        <taxon>Fungi</taxon>
        <taxon>Dikarya</taxon>
        <taxon>Basidiomycota</taxon>
        <taxon>Agaricomycotina</taxon>
        <taxon>Agaricomycetes</taxon>
        <taxon>Polyporales</taxon>
        <taxon>Fibroporiaceae</taxon>
        <taxon>Fibroporia</taxon>
    </lineage>
</organism>
<evidence type="ECO:0000256" key="14">
    <source>
        <dbReference type="RuleBase" id="RU000461"/>
    </source>
</evidence>
<evidence type="ECO:0008006" key="17">
    <source>
        <dbReference type="Google" id="ProtNLM"/>
    </source>
</evidence>
<evidence type="ECO:0000256" key="13">
    <source>
        <dbReference type="PIRSR" id="PIRSR602401-1"/>
    </source>
</evidence>
<dbReference type="GO" id="GO:0016705">
    <property type="term" value="F:oxidoreductase activity, acting on paired donors, with incorporation or reduction of molecular oxygen"/>
    <property type="evidence" value="ECO:0007669"/>
    <property type="project" value="InterPro"/>
</dbReference>
<evidence type="ECO:0000256" key="2">
    <source>
        <dbReference type="ARBA" id="ARBA00004370"/>
    </source>
</evidence>
<accession>J4I8T1</accession>
<comment type="subcellular location">
    <subcellularLocation>
        <location evidence="2">Membrane</location>
    </subcellularLocation>
</comment>
<keyword evidence="12" id="KW-0472">Membrane</keyword>
<comment type="cofactor">
    <cofactor evidence="1 13">
        <name>heme</name>
        <dbReference type="ChEBI" id="CHEBI:30413"/>
    </cofactor>
</comment>
<dbReference type="GeneID" id="24094862"/>
<evidence type="ECO:0000256" key="7">
    <source>
        <dbReference type="ARBA" id="ARBA00022723"/>
    </source>
</evidence>
<keyword evidence="5 13" id="KW-0349">Heme</keyword>
<dbReference type="AlphaFoldDB" id="J4I8T1"/>
<dbReference type="EMBL" id="HE796958">
    <property type="protein sequence ID" value="CCL99951.1"/>
    <property type="molecule type" value="Genomic_DNA"/>
</dbReference>
<dbReference type="InterPro" id="IPR017972">
    <property type="entry name" value="Cyt_P450_CS"/>
</dbReference>
<comment type="similarity">
    <text evidence="4 14">Belongs to the cytochrome P450 family.</text>
</comment>
<evidence type="ECO:0000256" key="3">
    <source>
        <dbReference type="ARBA" id="ARBA00005179"/>
    </source>
</evidence>
<keyword evidence="8" id="KW-1133">Transmembrane helix</keyword>
<keyword evidence="9 14" id="KW-0560">Oxidoreductase</keyword>
<gene>
    <name evidence="15" type="ORF">FIBRA_01976</name>
</gene>
<evidence type="ECO:0000313" key="15">
    <source>
        <dbReference type="EMBL" id="CCL99951.1"/>
    </source>
</evidence>
<keyword evidence="7 13" id="KW-0479">Metal-binding</keyword>
<proteinExistence type="inferred from homology"/>
<evidence type="ECO:0000256" key="11">
    <source>
        <dbReference type="ARBA" id="ARBA00023033"/>
    </source>
</evidence>
<dbReference type="RefSeq" id="XP_012179234.1">
    <property type="nucleotide sequence ID" value="XM_012323844.1"/>
</dbReference>
<keyword evidence="16" id="KW-1185">Reference proteome</keyword>
<keyword evidence="10 13" id="KW-0408">Iron</keyword>
<dbReference type="Pfam" id="PF00067">
    <property type="entry name" value="p450"/>
    <property type="match status" value="1"/>
</dbReference>
<dbReference type="HOGENOM" id="CLU_001570_2_0_1"/>
<dbReference type="InterPro" id="IPR036396">
    <property type="entry name" value="Cyt_P450_sf"/>
</dbReference>
<name>J4I8T1_9APHY</name>
<dbReference type="GO" id="GO:0004497">
    <property type="term" value="F:monooxygenase activity"/>
    <property type="evidence" value="ECO:0007669"/>
    <property type="project" value="UniProtKB-KW"/>
</dbReference>
<evidence type="ECO:0000256" key="6">
    <source>
        <dbReference type="ARBA" id="ARBA00022692"/>
    </source>
</evidence>
<evidence type="ECO:0000256" key="4">
    <source>
        <dbReference type="ARBA" id="ARBA00010617"/>
    </source>
</evidence>
<evidence type="ECO:0000256" key="10">
    <source>
        <dbReference type="ARBA" id="ARBA00023004"/>
    </source>
</evidence>
<dbReference type="STRING" id="599839.J4I8T1"/>
<dbReference type="OrthoDB" id="3255500at2759"/>
<dbReference type="InterPro" id="IPR002401">
    <property type="entry name" value="Cyt_P450_E_grp-I"/>
</dbReference>
<evidence type="ECO:0000313" key="16">
    <source>
        <dbReference type="Proteomes" id="UP000006352"/>
    </source>
</evidence>
<dbReference type="PANTHER" id="PTHR46300:SF2">
    <property type="entry name" value="CYTOCHROME P450 MONOOXYGENASE ALNH-RELATED"/>
    <property type="match status" value="1"/>
</dbReference>
<keyword evidence="6" id="KW-0812">Transmembrane</keyword>
<dbReference type="InParanoid" id="J4I8T1"/>
<evidence type="ECO:0000256" key="1">
    <source>
        <dbReference type="ARBA" id="ARBA00001971"/>
    </source>
</evidence>
<dbReference type="GO" id="GO:0016020">
    <property type="term" value="C:membrane"/>
    <property type="evidence" value="ECO:0007669"/>
    <property type="project" value="UniProtKB-SubCell"/>
</dbReference>
<dbReference type="PRINTS" id="PR00463">
    <property type="entry name" value="EP450I"/>
</dbReference>
<dbReference type="SUPFAM" id="SSF48264">
    <property type="entry name" value="Cytochrome P450"/>
    <property type="match status" value="1"/>
</dbReference>
<dbReference type="PANTHER" id="PTHR46300">
    <property type="entry name" value="P450, PUTATIVE (EUROFUNG)-RELATED-RELATED"/>
    <property type="match status" value="1"/>
</dbReference>
<evidence type="ECO:0000256" key="5">
    <source>
        <dbReference type="ARBA" id="ARBA00022617"/>
    </source>
</evidence>
<keyword evidence="11 14" id="KW-0503">Monooxygenase</keyword>
<evidence type="ECO:0000256" key="8">
    <source>
        <dbReference type="ARBA" id="ARBA00022989"/>
    </source>
</evidence>
<evidence type="ECO:0000256" key="9">
    <source>
        <dbReference type="ARBA" id="ARBA00023002"/>
    </source>
</evidence>
<dbReference type="Proteomes" id="UP000006352">
    <property type="component" value="Unassembled WGS sequence"/>
</dbReference>
<sequence length="327" mass="36915">MVEISFGRTVTSLDDELVTLAENTFTAILETGGAATTLVDLFPILRFWPTWLPGLEFKRRASEIAQMLRITMDVPYEGVVKEMAAGVNKPSLLASLIEKLSIEGVVTEEDEEDLKGAITTVYAGGTDTTMTAIMTFILAMVMHPNIFLKAQAEVDQVTKGSRLPEFDDRHSLPYLECVLKEVYRWGCPLPLGVPHRLIEDDEYNGYHLPGGSTIIPNIWAMTRREDIYPDPERFFPERFESMDDETFELYDPRKLIFGFGRRICPGRTFADNSVWIAAASILSALDIRKARDQTGEEISPVPVFKSGFTRHVLPFECDIRPRSRKDV</sequence>
<comment type="pathway">
    <text evidence="3">Secondary metabolite biosynthesis.</text>
</comment>
<dbReference type="Gene3D" id="1.10.630.10">
    <property type="entry name" value="Cytochrome P450"/>
    <property type="match status" value="1"/>
</dbReference>
<dbReference type="InterPro" id="IPR050364">
    <property type="entry name" value="Cytochrome_P450_fung"/>
</dbReference>
<feature type="binding site" description="axial binding residue" evidence="13">
    <location>
        <position position="264"/>
    </location>
    <ligand>
        <name>heme</name>
        <dbReference type="ChEBI" id="CHEBI:30413"/>
    </ligand>
    <ligandPart>
        <name>Fe</name>
        <dbReference type="ChEBI" id="CHEBI:18248"/>
    </ligandPart>
</feature>
<protein>
    <recommendedName>
        <fullName evidence="17">Cytochrome P450</fullName>
    </recommendedName>
</protein>
<dbReference type="PROSITE" id="PS00086">
    <property type="entry name" value="CYTOCHROME_P450"/>
    <property type="match status" value="1"/>
</dbReference>
<reference evidence="15 16" key="1">
    <citation type="journal article" date="2012" name="Appl. Environ. Microbiol.">
        <title>Short-read sequencing for genomic analysis of the brown rot fungus Fibroporia radiculosa.</title>
        <authorList>
            <person name="Tang J.D."/>
            <person name="Perkins A.D."/>
            <person name="Sonstegard T.S."/>
            <person name="Schroeder S.G."/>
            <person name="Burgess S.C."/>
            <person name="Diehl S.V."/>
        </authorList>
    </citation>
    <scope>NUCLEOTIDE SEQUENCE [LARGE SCALE GENOMIC DNA]</scope>
    <source>
        <strain evidence="15 16">TFFH 294</strain>
    </source>
</reference>
<evidence type="ECO:0000256" key="12">
    <source>
        <dbReference type="ARBA" id="ARBA00023136"/>
    </source>
</evidence>
<dbReference type="CDD" id="cd11065">
    <property type="entry name" value="CYP64-like"/>
    <property type="match status" value="1"/>
</dbReference>
<dbReference type="InterPro" id="IPR001128">
    <property type="entry name" value="Cyt_P450"/>
</dbReference>
<dbReference type="GO" id="GO:0020037">
    <property type="term" value="F:heme binding"/>
    <property type="evidence" value="ECO:0007669"/>
    <property type="project" value="InterPro"/>
</dbReference>